<reference evidence="2 3" key="1">
    <citation type="submission" date="2021-06" db="EMBL/GenBank/DDBJ databases">
        <title>Caerostris extrusa draft genome.</title>
        <authorList>
            <person name="Kono N."/>
            <person name="Arakawa K."/>
        </authorList>
    </citation>
    <scope>NUCLEOTIDE SEQUENCE [LARGE SCALE GENOMIC DNA]</scope>
</reference>
<dbReference type="AlphaFoldDB" id="A0AAV4N4Q2"/>
<proteinExistence type="predicted"/>
<protein>
    <submittedName>
        <fullName evidence="2">Uncharacterized protein</fullName>
    </submittedName>
</protein>
<organism evidence="2 3">
    <name type="scientific">Caerostris extrusa</name>
    <name type="common">Bark spider</name>
    <name type="synonym">Caerostris bankana</name>
    <dbReference type="NCBI Taxonomy" id="172846"/>
    <lineage>
        <taxon>Eukaryota</taxon>
        <taxon>Metazoa</taxon>
        <taxon>Ecdysozoa</taxon>
        <taxon>Arthropoda</taxon>
        <taxon>Chelicerata</taxon>
        <taxon>Arachnida</taxon>
        <taxon>Araneae</taxon>
        <taxon>Araneomorphae</taxon>
        <taxon>Entelegynae</taxon>
        <taxon>Araneoidea</taxon>
        <taxon>Araneidae</taxon>
        <taxon>Caerostris</taxon>
    </lineage>
</organism>
<evidence type="ECO:0000313" key="3">
    <source>
        <dbReference type="Proteomes" id="UP001054945"/>
    </source>
</evidence>
<dbReference type="Proteomes" id="UP001054945">
    <property type="component" value="Unassembled WGS sequence"/>
</dbReference>
<sequence>MRSIYTPALNTPAPKRFPRRTAKASPSPICGHLRNDPTELIPDDHFPGVLSDQSLYLKKRFDNLFPQALFRRSEHESISLSPAKKREDHRGRSWPAALERSGVGGNQNRIRRWDFPASACKNITTLCERDFLILKRAFEIMWILLKDLLIVNNMAMEI</sequence>
<dbReference type="EMBL" id="BPLR01020518">
    <property type="protein sequence ID" value="GIX79663.1"/>
    <property type="molecule type" value="Genomic_DNA"/>
</dbReference>
<evidence type="ECO:0000256" key="1">
    <source>
        <dbReference type="SAM" id="MobiDB-lite"/>
    </source>
</evidence>
<comment type="caution">
    <text evidence="2">The sequence shown here is derived from an EMBL/GenBank/DDBJ whole genome shotgun (WGS) entry which is preliminary data.</text>
</comment>
<name>A0AAV4N4Q2_CAEEX</name>
<feature type="region of interest" description="Disordered" evidence="1">
    <location>
        <begin position="1"/>
        <end position="28"/>
    </location>
</feature>
<keyword evidence="3" id="KW-1185">Reference proteome</keyword>
<accession>A0AAV4N4Q2</accession>
<gene>
    <name evidence="2" type="ORF">CEXT_549551</name>
</gene>
<evidence type="ECO:0000313" key="2">
    <source>
        <dbReference type="EMBL" id="GIX79663.1"/>
    </source>
</evidence>